<dbReference type="EMBL" id="JAQRFI010000034">
    <property type="protein sequence ID" value="MDC9590386.1"/>
    <property type="molecule type" value="Genomic_DNA"/>
</dbReference>
<proteinExistence type="predicted"/>
<sequence length="66" mass="7713">MKLKSSMHQRLDKLEARTRFSRACERPAQAVRVPNIHGYSVREQFIRFAKKGEARLADFSSDFMVI</sequence>
<reference evidence="1 2" key="1">
    <citation type="submission" date="2023-02" db="EMBL/GenBank/DDBJ databases">
        <title>Entomopathogenic bacteria.</title>
        <authorList>
            <person name="Machado R.A."/>
        </authorList>
    </citation>
    <scope>NUCLEOTIDE SEQUENCE [LARGE SCALE GENOMIC DNA]</scope>
    <source>
        <strain evidence="1 2">XENO-10</strain>
    </source>
</reference>
<comment type="caution">
    <text evidence="1">The sequence shown here is derived from an EMBL/GenBank/DDBJ whole genome shotgun (WGS) entry which is preliminary data.</text>
</comment>
<keyword evidence="2" id="KW-1185">Reference proteome</keyword>
<dbReference type="RefSeq" id="WP_273555677.1">
    <property type="nucleotide sequence ID" value="NZ_JAQRFI010000034.1"/>
</dbReference>
<accession>A0ABT5LIU6</accession>
<name>A0ABT5LIU6_9GAMM</name>
<dbReference type="Proteomes" id="UP001217178">
    <property type="component" value="Unassembled WGS sequence"/>
</dbReference>
<evidence type="ECO:0000313" key="1">
    <source>
        <dbReference type="EMBL" id="MDC9590386.1"/>
    </source>
</evidence>
<organism evidence="1 2">
    <name type="scientific">Xenorhabdus yunnanensis</name>
    <dbReference type="NCBI Taxonomy" id="3025878"/>
    <lineage>
        <taxon>Bacteria</taxon>
        <taxon>Pseudomonadati</taxon>
        <taxon>Pseudomonadota</taxon>
        <taxon>Gammaproteobacteria</taxon>
        <taxon>Enterobacterales</taxon>
        <taxon>Morganellaceae</taxon>
        <taxon>Xenorhabdus</taxon>
    </lineage>
</organism>
<evidence type="ECO:0000313" key="2">
    <source>
        <dbReference type="Proteomes" id="UP001217178"/>
    </source>
</evidence>
<protein>
    <submittedName>
        <fullName evidence="1">Uncharacterized protein</fullName>
    </submittedName>
</protein>
<gene>
    <name evidence="1" type="ORF">PSI23_14085</name>
</gene>